<reference evidence="9" key="2">
    <citation type="submission" date="2020-09" db="EMBL/GenBank/DDBJ databases">
        <authorList>
            <person name="Sun Q."/>
            <person name="Zhou Y."/>
        </authorList>
    </citation>
    <scope>NUCLEOTIDE SEQUENCE</scope>
    <source>
        <strain evidence="9">CGMCC 1.15519</strain>
    </source>
</reference>
<evidence type="ECO:0000256" key="7">
    <source>
        <dbReference type="SAM" id="SignalP"/>
    </source>
</evidence>
<organism evidence="9 10">
    <name type="scientific">Sandarakinorhabdus glacialis</name>
    <dbReference type="NCBI Taxonomy" id="1614636"/>
    <lineage>
        <taxon>Bacteria</taxon>
        <taxon>Pseudomonadati</taxon>
        <taxon>Pseudomonadota</taxon>
        <taxon>Alphaproteobacteria</taxon>
        <taxon>Sphingomonadales</taxon>
        <taxon>Sphingosinicellaceae</taxon>
        <taxon>Sandarakinorhabdus</taxon>
    </lineage>
</organism>
<dbReference type="InterPro" id="IPR006311">
    <property type="entry name" value="TAT_signal"/>
</dbReference>
<feature type="signal peptide" evidence="7">
    <location>
        <begin position="1"/>
        <end position="21"/>
    </location>
</feature>
<gene>
    <name evidence="9" type="ORF">GCM10011529_09350</name>
</gene>
<dbReference type="Gene3D" id="3.40.710.10">
    <property type="entry name" value="DD-peptidase/beta-lactamase superfamily"/>
    <property type="match status" value="1"/>
</dbReference>
<dbReference type="NCBIfam" id="NF033103">
    <property type="entry name" value="bla_class_A"/>
    <property type="match status" value="1"/>
</dbReference>
<evidence type="ECO:0000313" key="10">
    <source>
        <dbReference type="Proteomes" id="UP000635071"/>
    </source>
</evidence>
<dbReference type="PROSITE" id="PS51318">
    <property type="entry name" value="TAT"/>
    <property type="match status" value="1"/>
</dbReference>
<dbReference type="PANTHER" id="PTHR35333">
    <property type="entry name" value="BETA-LACTAMASE"/>
    <property type="match status" value="1"/>
</dbReference>
<accession>A0A916ZP25</accession>
<evidence type="ECO:0000256" key="2">
    <source>
        <dbReference type="ARBA" id="ARBA00009009"/>
    </source>
</evidence>
<dbReference type="RefSeq" id="WP_188761744.1">
    <property type="nucleotide sequence ID" value="NZ_BMJM01000002.1"/>
</dbReference>
<dbReference type="SUPFAM" id="SSF56601">
    <property type="entry name" value="beta-lactamase/transpeptidase-like"/>
    <property type="match status" value="1"/>
</dbReference>
<dbReference type="PROSITE" id="PS00146">
    <property type="entry name" value="BETA_LACTAMASE_A"/>
    <property type="match status" value="1"/>
</dbReference>
<evidence type="ECO:0000256" key="5">
    <source>
        <dbReference type="ARBA" id="ARBA00023251"/>
    </source>
</evidence>
<dbReference type="GO" id="GO:0030655">
    <property type="term" value="P:beta-lactam antibiotic catabolic process"/>
    <property type="evidence" value="ECO:0007669"/>
    <property type="project" value="InterPro"/>
</dbReference>
<evidence type="ECO:0000256" key="6">
    <source>
        <dbReference type="RuleBase" id="RU361140"/>
    </source>
</evidence>
<sequence>MIDRRQFAQIAALLTAAPALARTPAPLDLKSAVLAAEKSTGGRIGLAVHDTASGRCFSHRGAELFPMASTFKALLAAAILQRVDQGKDSLSRTIAVRKADIVSNSPVSEKHIGGTATVAQLTEATVIYSDNTAANLLLPALGGPAGFTRWLRDIGDPVTRLDRFETMMSEALPGDPRDTTSPDAVIATWQRLLLGNILKPASRAQLTDWLIANTTGDTRLRAGLPKGWKVGDKTGTGGHGSVNDVAIVWPVRADPRPLFIASFVNGGTAPSETFYKAHAHLARAIAAAI</sequence>
<dbReference type="InterPro" id="IPR012338">
    <property type="entry name" value="Beta-lactam/transpept-like"/>
</dbReference>
<dbReference type="EMBL" id="BMJM01000002">
    <property type="protein sequence ID" value="GGE05089.1"/>
    <property type="molecule type" value="Genomic_DNA"/>
</dbReference>
<name>A0A916ZP25_9SPHN</name>
<dbReference type="InterPro" id="IPR000871">
    <property type="entry name" value="Beta-lactam_class-A"/>
</dbReference>
<evidence type="ECO:0000256" key="4">
    <source>
        <dbReference type="ARBA" id="ARBA00022801"/>
    </source>
</evidence>
<keyword evidence="5 6" id="KW-0046">Antibiotic resistance</keyword>
<keyword evidence="10" id="KW-1185">Reference proteome</keyword>
<comment type="similarity">
    <text evidence="2 6">Belongs to the class-A beta-lactamase family.</text>
</comment>
<comment type="catalytic activity">
    <reaction evidence="1 6">
        <text>a beta-lactam + H2O = a substituted beta-amino acid</text>
        <dbReference type="Rhea" id="RHEA:20401"/>
        <dbReference type="ChEBI" id="CHEBI:15377"/>
        <dbReference type="ChEBI" id="CHEBI:35627"/>
        <dbReference type="ChEBI" id="CHEBI:140347"/>
        <dbReference type="EC" id="3.5.2.6"/>
    </reaction>
</comment>
<evidence type="ECO:0000313" key="9">
    <source>
        <dbReference type="EMBL" id="GGE05089.1"/>
    </source>
</evidence>
<dbReference type="AlphaFoldDB" id="A0A916ZP25"/>
<dbReference type="InterPro" id="IPR023650">
    <property type="entry name" value="Beta-lactam_class-A_AS"/>
</dbReference>
<evidence type="ECO:0000259" key="8">
    <source>
        <dbReference type="Pfam" id="PF13354"/>
    </source>
</evidence>
<dbReference type="EC" id="3.5.2.6" evidence="3 6"/>
<evidence type="ECO:0000256" key="1">
    <source>
        <dbReference type="ARBA" id="ARBA00001526"/>
    </source>
</evidence>
<evidence type="ECO:0000256" key="3">
    <source>
        <dbReference type="ARBA" id="ARBA00012865"/>
    </source>
</evidence>
<dbReference type="Pfam" id="PF13354">
    <property type="entry name" value="Beta-lactamase2"/>
    <property type="match status" value="1"/>
</dbReference>
<dbReference type="PANTHER" id="PTHR35333:SF3">
    <property type="entry name" value="BETA-LACTAMASE-TYPE TRANSPEPTIDASE FOLD CONTAINING PROTEIN"/>
    <property type="match status" value="1"/>
</dbReference>
<comment type="caution">
    <text evidence="9">The sequence shown here is derived from an EMBL/GenBank/DDBJ whole genome shotgun (WGS) entry which is preliminary data.</text>
</comment>
<feature type="chain" id="PRO_5036974210" description="Beta-lactamase" evidence="7">
    <location>
        <begin position="22"/>
        <end position="289"/>
    </location>
</feature>
<dbReference type="GO" id="GO:0046677">
    <property type="term" value="P:response to antibiotic"/>
    <property type="evidence" value="ECO:0007669"/>
    <property type="project" value="UniProtKB-UniRule"/>
</dbReference>
<keyword evidence="7" id="KW-0732">Signal</keyword>
<dbReference type="InterPro" id="IPR045155">
    <property type="entry name" value="Beta-lactam_cat"/>
</dbReference>
<dbReference type="GO" id="GO:0008800">
    <property type="term" value="F:beta-lactamase activity"/>
    <property type="evidence" value="ECO:0007669"/>
    <property type="project" value="UniProtKB-UniRule"/>
</dbReference>
<dbReference type="PRINTS" id="PR00118">
    <property type="entry name" value="BLACTAMASEA"/>
</dbReference>
<reference evidence="9" key="1">
    <citation type="journal article" date="2014" name="Int. J. Syst. Evol. Microbiol.">
        <title>Complete genome sequence of Corynebacterium casei LMG S-19264T (=DSM 44701T), isolated from a smear-ripened cheese.</title>
        <authorList>
            <consortium name="US DOE Joint Genome Institute (JGI-PGF)"/>
            <person name="Walter F."/>
            <person name="Albersmeier A."/>
            <person name="Kalinowski J."/>
            <person name="Ruckert C."/>
        </authorList>
    </citation>
    <scope>NUCLEOTIDE SEQUENCE</scope>
    <source>
        <strain evidence="9">CGMCC 1.15519</strain>
    </source>
</reference>
<feature type="domain" description="Beta-lactamase class A catalytic" evidence="8">
    <location>
        <begin position="45"/>
        <end position="251"/>
    </location>
</feature>
<proteinExistence type="inferred from homology"/>
<keyword evidence="4 6" id="KW-0378">Hydrolase</keyword>
<dbReference type="Proteomes" id="UP000635071">
    <property type="component" value="Unassembled WGS sequence"/>
</dbReference>
<protein>
    <recommendedName>
        <fullName evidence="3 6">Beta-lactamase</fullName>
        <ecNumber evidence="3 6">3.5.2.6</ecNumber>
    </recommendedName>
</protein>